<evidence type="ECO:0000313" key="1">
    <source>
        <dbReference type="EnsemblMetazoa" id="XP_050518940.1"/>
    </source>
</evidence>
<name>A0ABM5L924_DIAVI</name>
<protein>
    <recommendedName>
        <fullName evidence="3">Regulatory protein zeste</fullName>
    </recommendedName>
</protein>
<accession>A0ABM5L924</accession>
<dbReference type="RefSeq" id="XP_050518940.1">
    <property type="nucleotide sequence ID" value="XM_050662983.1"/>
</dbReference>
<evidence type="ECO:0000313" key="2">
    <source>
        <dbReference type="Proteomes" id="UP001652700"/>
    </source>
</evidence>
<proteinExistence type="predicted"/>
<sequence>MMLETKVAPCDIQKIKDNWMELSIELNNLPGAKKDIRQWKDALNEVKTSARKKAGLLYRDQTGTGGGPKVAKDLTDLEERLLGLLSKTVVTGFPAVEEMGVCSAEPLEIENVNEVENIEIVFEDIESVPSTSTDYTEIPVPSTSRGYTGTNILRPIENVTANKRAASGQKKSSIETKIQKMASNHEECLKNMAKSNYKLAESNDRLAAAVAKLNKTKTKSSVFSLTF</sequence>
<dbReference type="GeneID" id="126893043"/>
<reference evidence="1" key="1">
    <citation type="submission" date="2025-05" db="UniProtKB">
        <authorList>
            <consortium name="EnsemblMetazoa"/>
        </authorList>
    </citation>
    <scope>IDENTIFICATION</scope>
</reference>
<evidence type="ECO:0008006" key="3">
    <source>
        <dbReference type="Google" id="ProtNLM"/>
    </source>
</evidence>
<organism evidence="1 2">
    <name type="scientific">Diabrotica virgifera virgifera</name>
    <name type="common">western corn rootworm</name>
    <dbReference type="NCBI Taxonomy" id="50390"/>
    <lineage>
        <taxon>Eukaryota</taxon>
        <taxon>Metazoa</taxon>
        <taxon>Ecdysozoa</taxon>
        <taxon>Arthropoda</taxon>
        <taxon>Hexapoda</taxon>
        <taxon>Insecta</taxon>
        <taxon>Pterygota</taxon>
        <taxon>Neoptera</taxon>
        <taxon>Endopterygota</taxon>
        <taxon>Coleoptera</taxon>
        <taxon>Polyphaga</taxon>
        <taxon>Cucujiformia</taxon>
        <taxon>Chrysomeloidea</taxon>
        <taxon>Chrysomelidae</taxon>
        <taxon>Galerucinae</taxon>
        <taxon>Diabroticina</taxon>
        <taxon>Diabroticites</taxon>
        <taxon>Diabrotica</taxon>
    </lineage>
</organism>
<keyword evidence="2" id="KW-1185">Reference proteome</keyword>
<dbReference type="EnsemblMetazoa" id="XM_050662983.1">
    <property type="protein sequence ID" value="XP_050518940.1"/>
    <property type="gene ID" value="LOC126893043"/>
</dbReference>
<dbReference type="Proteomes" id="UP001652700">
    <property type="component" value="Unplaced"/>
</dbReference>